<dbReference type="SMART" id="SM00228">
    <property type="entry name" value="PDZ"/>
    <property type="match status" value="1"/>
</dbReference>
<protein>
    <recommendedName>
        <fullName evidence="12">PDZ domain-containing protein</fullName>
    </recommendedName>
</protein>
<evidence type="ECO:0000313" key="14">
    <source>
        <dbReference type="Proteomes" id="UP000229381"/>
    </source>
</evidence>
<dbReference type="AlphaFoldDB" id="A0A2H0MNR8"/>
<dbReference type="Pfam" id="PF02163">
    <property type="entry name" value="Peptidase_M50"/>
    <property type="match status" value="1"/>
</dbReference>
<feature type="domain" description="PDZ" evidence="12">
    <location>
        <begin position="108"/>
        <end position="193"/>
    </location>
</feature>
<evidence type="ECO:0000256" key="11">
    <source>
        <dbReference type="SAM" id="Phobius"/>
    </source>
</evidence>
<dbReference type="GO" id="GO:0016020">
    <property type="term" value="C:membrane"/>
    <property type="evidence" value="ECO:0007669"/>
    <property type="project" value="UniProtKB-SubCell"/>
</dbReference>
<proteinExistence type="inferred from homology"/>
<evidence type="ECO:0000256" key="3">
    <source>
        <dbReference type="ARBA" id="ARBA00007931"/>
    </source>
</evidence>
<keyword evidence="5 11" id="KW-0812">Transmembrane</keyword>
<dbReference type="PANTHER" id="PTHR42837:SF2">
    <property type="entry name" value="MEMBRANE METALLOPROTEASE ARASP2, CHLOROPLASTIC-RELATED"/>
    <property type="match status" value="1"/>
</dbReference>
<keyword evidence="7" id="KW-0862">Zinc</keyword>
<name>A0A2H0MNR8_9BACT</name>
<dbReference type="Gene3D" id="2.30.42.10">
    <property type="match status" value="1"/>
</dbReference>
<keyword evidence="9" id="KW-0482">Metalloprotease</keyword>
<evidence type="ECO:0000256" key="7">
    <source>
        <dbReference type="ARBA" id="ARBA00022833"/>
    </source>
</evidence>
<comment type="similarity">
    <text evidence="3">Belongs to the peptidase M50B family.</text>
</comment>
<accession>A0A2H0MNR8</accession>
<dbReference type="GO" id="GO:0006508">
    <property type="term" value="P:proteolysis"/>
    <property type="evidence" value="ECO:0007669"/>
    <property type="project" value="UniProtKB-KW"/>
</dbReference>
<gene>
    <name evidence="13" type="ORF">COV64_02125</name>
</gene>
<evidence type="ECO:0000256" key="2">
    <source>
        <dbReference type="ARBA" id="ARBA00004141"/>
    </source>
</evidence>
<evidence type="ECO:0000256" key="5">
    <source>
        <dbReference type="ARBA" id="ARBA00022692"/>
    </source>
</evidence>
<evidence type="ECO:0000256" key="4">
    <source>
        <dbReference type="ARBA" id="ARBA00022670"/>
    </source>
</evidence>
<evidence type="ECO:0000256" key="8">
    <source>
        <dbReference type="ARBA" id="ARBA00022989"/>
    </source>
</evidence>
<evidence type="ECO:0000256" key="9">
    <source>
        <dbReference type="ARBA" id="ARBA00023049"/>
    </source>
</evidence>
<dbReference type="Proteomes" id="UP000229381">
    <property type="component" value="Unassembled WGS sequence"/>
</dbReference>
<comment type="subcellular location">
    <subcellularLocation>
        <location evidence="2">Membrane</location>
        <topology evidence="2">Multi-pass membrane protein</topology>
    </subcellularLocation>
</comment>
<comment type="cofactor">
    <cofactor evidence="1">
        <name>Zn(2+)</name>
        <dbReference type="ChEBI" id="CHEBI:29105"/>
    </cofactor>
</comment>
<evidence type="ECO:0000259" key="12">
    <source>
        <dbReference type="SMART" id="SM00228"/>
    </source>
</evidence>
<keyword evidence="4" id="KW-0645">Protease</keyword>
<sequence length="362" mass="40009">MVLNILIAFFSLIGLLTLHEFGHFVLAKRCGVKVEEFGIGYPPKLFGKKFGETVYSLNLLPFGAFVRIHGEEGGIEDYRSFIGKPMRQRVLIILGGVISFWIIAAILLSITFSLGIPTPVSDEINQGIVAPQVQIAQVAEDSPAEVAGLQPLDIIKEIKYQDSVLRSDKVNEITNFINEHRGKEITLTIQRWEEIIEVSLVPRLSPPAGEGATGVALVRTALRSFPWYESPWRGITATGQITVAALQGLAGVFSQVLKGEGLPAGASLMGPLGIFDFLRHAWQLGLSYFLYFTALISILLAIFNLLPIPALDGGKLLFLTIEAVRRKPVPQKVEQNITAFFFLLLITFMIFVTIKFDIPRIF</sequence>
<dbReference type="CDD" id="cd06163">
    <property type="entry name" value="S2P-M50_PDZ_RseP-like"/>
    <property type="match status" value="1"/>
</dbReference>
<evidence type="ECO:0000313" key="13">
    <source>
        <dbReference type="EMBL" id="PIQ98306.1"/>
    </source>
</evidence>
<dbReference type="EMBL" id="PCWI01000046">
    <property type="protein sequence ID" value="PIQ98306.1"/>
    <property type="molecule type" value="Genomic_DNA"/>
</dbReference>
<reference evidence="13 14" key="1">
    <citation type="submission" date="2017-09" db="EMBL/GenBank/DDBJ databases">
        <title>Depth-based differentiation of microbial function through sediment-hosted aquifers and enrichment of novel symbionts in the deep terrestrial subsurface.</title>
        <authorList>
            <person name="Probst A.J."/>
            <person name="Ladd B."/>
            <person name="Jarett J.K."/>
            <person name="Geller-Mcgrath D.E."/>
            <person name="Sieber C.M."/>
            <person name="Emerson J.B."/>
            <person name="Anantharaman K."/>
            <person name="Thomas B.C."/>
            <person name="Malmstrom R."/>
            <person name="Stieglmeier M."/>
            <person name="Klingl A."/>
            <person name="Woyke T."/>
            <person name="Ryan C.M."/>
            <person name="Banfield J.F."/>
        </authorList>
    </citation>
    <scope>NUCLEOTIDE SEQUENCE [LARGE SCALE GENOMIC DNA]</scope>
    <source>
        <strain evidence="13">CG11_big_fil_rev_8_21_14_0_20_39_9</strain>
    </source>
</reference>
<keyword evidence="6" id="KW-0378">Hydrolase</keyword>
<keyword evidence="10 11" id="KW-0472">Membrane</keyword>
<dbReference type="InterPro" id="IPR036034">
    <property type="entry name" value="PDZ_sf"/>
</dbReference>
<comment type="caution">
    <text evidence="13">The sequence shown here is derived from an EMBL/GenBank/DDBJ whole genome shotgun (WGS) entry which is preliminary data.</text>
</comment>
<evidence type="ECO:0000256" key="1">
    <source>
        <dbReference type="ARBA" id="ARBA00001947"/>
    </source>
</evidence>
<feature type="transmembrane region" description="Helical" evidence="11">
    <location>
        <begin position="90"/>
        <end position="116"/>
    </location>
</feature>
<feature type="transmembrane region" description="Helical" evidence="11">
    <location>
        <begin position="337"/>
        <end position="356"/>
    </location>
</feature>
<dbReference type="InterPro" id="IPR004387">
    <property type="entry name" value="Pept_M50_Zn"/>
</dbReference>
<dbReference type="PANTHER" id="PTHR42837">
    <property type="entry name" value="REGULATOR OF SIGMA-E PROTEASE RSEP"/>
    <property type="match status" value="1"/>
</dbReference>
<dbReference type="GO" id="GO:0004222">
    <property type="term" value="F:metalloendopeptidase activity"/>
    <property type="evidence" value="ECO:0007669"/>
    <property type="project" value="InterPro"/>
</dbReference>
<keyword evidence="8 11" id="KW-1133">Transmembrane helix</keyword>
<dbReference type="SUPFAM" id="SSF50156">
    <property type="entry name" value="PDZ domain-like"/>
    <property type="match status" value="1"/>
</dbReference>
<dbReference type="InterPro" id="IPR008915">
    <property type="entry name" value="Peptidase_M50"/>
</dbReference>
<evidence type="ECO:0000256" key="10">
    <source>
        <dbReference type="ARBA" id="ARBA00023136"/>
    </source>
</evidence>
<evidence type="ECO:0000256" key="6">
    <source>
        <dbReference type="ARBA" id="ARBA00022801"/>
    </source>
</evidence>
<dbReference type="InterPro" id="IPR001478">
    <property type="entry name" value="PDZ"/>
</dbReference>
<organism evidence="13 14">
    <name type="scientific">Candidatus Nealsonbacteria bacterium CG11_big_fil_rev_8_21_14_0_20_39_9</name>
    <dbReference type="NCBI Taxonomy" id="1974715"/>
    <lineage>
        <taxon>Bacteria</taxon>
        <taxon>Candidatus Nealsoniibacteriota</taxon>
    </lineage>
</organism>
<feature type="transmembrane region" description="Helical" evidence="11">
    <location>
        <begin position="288"/>
        <end position="308"/>
    </location>
</feature>